<feature type="domain" description="VOC" evidence="1">
    <location>
        <begin position="4"/>
        <end position="118"/>
    </location>
</feature>
<name>A0ABZ2VAQ6_9RHOB</name>
<accession>A0ABZ2VAQ6</accession>
<dbReference type="SUPFAM" id="SSF54593">
    <property type="entry name" value="Glyoxalase/Bleomycin resistance protein/Dihydroxybiphenyl dioxygenase"/>
    <property type="match status" value="1"/>
</dbReference>
<dbReference type="PROSITE" id="PS51819">
    <property type="entry name" value="VOC"/>
    <property type="match status" value="1"/>
</dbReference>
<dbReference type="InterPro" id="IPR037523">
    <property type="entry name" value="VOC_core"/>
</dbReference>
<dbReference type="PANTHER" id="PTHR39175:SF1">
    <property type="entry name" value="FAMILY PROTEIN, PUTATIVE (AFU_ORTHOLOGUE AFUA_3G15060)-RELATED"/>
    <property type="match status" value="1"/>
</dbReference>
<dbReference type="InterPro" id="IPR029068">
    <property type="entry name" value="Glyas_Bleomycin-R_OHBP_Dase"/>
</dbReference>
<dbReference type="Proteomes" id="UP001440612">
    <property type="component" value="Chromosome"/>
</dbReference>
<gene>
    <name evidence="2" type="ORF">AABB29_07175</name>
</gene>
<dbReference type="RefSeq" id="WP_341368508.1">
    <property type="nucleotide sequence ID" value="NZ_CP150951.2"/>
</dbReference>
<organism evidence="2 3">
    <name type="scientific">Yoonia phaeophyticola</name>
    <dbReference type="NCBI Taxonomy" id="3137369"/>
    <lineage>
        <taxon>Bacteria</taxon>
        <taxon>Pseudomonadati</taxon>
        <taxon>Pseudomonadota</taxon>
        <taxon>Alphaproteobacteria</taxon>
        <taxon>Rhodobacterales</taxon>
        <taxon>Paracoccaceae</taxon>
        <taxon>Yoonia</taxon>
    </lineage>
</organism>
<evidence type="ECO:0000259" key="1">
    <source>
        <dbReference type="PROSITE" id="PS51819"/>
    </source>
</evidence>
<evidence type="ECO:0000313" key="2">
    <source>
        <dbReference type="EMBL" id="WZC50406.1"/>
    </source>
</evidence>
<protein>
    <submittedName>
        <fullName evidence="2">Glyoxalase</fullName>
    </submittedName>
</protein>
<dbReference type="Gene3D" id="3.10.180.10">
    <property type="entry name" value="2,3-Dihydroxybiphenyl 1,2-Dioxygenase, domain 1"/>
    <property type="match status" value="1"/>
</dbReference>
<sequence>MIVGLDHIQIALPAGSETIMRAFYCDLLRLDACPKPTALQGRGGFWAQGPGIDVHFGVDPDFQPARKAHPAFIVKDIHALHSLLTARGHTPKWDTSLPDVTRFFVNDPVQNRIEILKEDPS</sequence>
<keyword evidence="3" id="KW-1185">Reference proteome</keyword>
<dbReference type="PANTHER" id="PTHR39175">
    <property type="entry name" value="FAMILY PROTEIN, PUTATIVE (AFU_ORTHOLOGUE AFUA_3G15060)-RELATED"/>
    <property type="match status" value="1"/>
</dbReference>
<proteinExistence type="predicted"/>
<evidence type="ECO:0000313" key="3">
    <source>
        <dbReference type="Proteomes" id="UP001440612"/>
    </source>
</evidence>
<reference evidence="3" key="1">
    <citation type="submission" date="2024-04" db="EMBL/GenBank/DDBJ databases">
        <title>Phylogenomic analyses of a clade within the roseobacter group suggest taxonomic reassignments of species of the genera Aestuariivita, Citreicella, Loktanella, Nautella, Pelagibaca, Ruegeria, Thalassobius, Thiobacimonas and Tropicibacter, and the proposal o.</title>
        <authorList>
            <person name="Jeon C.O."/>
        </authorList>
    </citation>
    <scope>NUCLEOTIDE SEQUENCE [LARGE SCALE GENOMIC DNA]</scope>
    <source>
        <strain evidence="3">BS5-3</strain>
    </source>
</reference>
<dbReference type="EMBL" id="CP150951">
    <property type="protein sequence ID" value="WZC50406.1"/>
    <property type="molecule type" value="Genomic_DNA"/>
</dbReference>